<name>A0A6C0HSS7_9ZZZZ</name>
<sequence>MNYYSKRIIITKKQLEEYKSIKYVKTPETKNPISIKVDKI</sequence>
<proteinExistence type="predicted"/>
<protein>
    <submittedName>
        <fullName evidence="1">Uncharacterized protein</fullName>
    </submittedName>
</protein>
<accession>A0A6C0HSS7</accession>
<reference evidence="1" key="1">
    <citation type="journal article" date="2020" name="Nature">
        <title>Giant virus diversity and host interactions through global metagenomics.</title>
        <authorList>
            <person name="Schulz F."/>
            <person name="Roux S."/>
            <person name="Paez-Espino D."/>
            <person name="Jungbluth S."/>
            <person name="Walsh D.A."/>
            <person name="Denef V.J."/>
            <person name="McMahon K.D."/>
            <person name="Konstantinidis K.T."/>
            <person name="Eloe-Fadrosh E.A."/>
            <person name="Kyrpides N.C."/>
            <person name="Woyke T."/>
        </authorList>
    </citation>
    <scope>NUCLEOTIDE SEQUENCE</scope>
    <source>
        <strain evidence="1">GVMAG-M-3300023184-167</strain>
    </source>
</reference>
<evidence type="ECO:0000313" key="1">
    <source>
        <dbReference type="EMBL" id="QHT83185.1"/>
    </source>
</evidence>
<dbReference type="AlphaFoldDB" id="A0A6C0HSS7"/>
<organism evidence="1">
    <name type="scientific">viral metagenome</name>
    <dbReference type="NCBI Taxonomy" id="1070528"/>
    <lineage>
        <taxon>unclassified sequences</taxon>
        <taxon>metagenomes</taxon>
        <taxon>organismal metagenomes</taxon>
    </lineage>
</organism>
<dbReference type="EMBL" id="MN740006">
    <property type="protein sequence ID" value="QHT83185.1"/>
    <property type="molecule type" value="Genomic_DNA"/>
</dbReference>